<dbReference type="RefSeq" id="WP_120952588.1">
    <property type="nucleotide sequence ID" value="NZ_RBIR01000003.1"/>
</dbReference>
<dbReference type="CDD" id="cd01392">
    <property type="entry name" value="HTH_LacI"/>
    <property type="match status" value="1"/>
</dbReference>
<dbReference type="InterPro" id="IPR010982">
    <property type="entry name" value="Lambda_DNA-bd_dom_sf"/>
</dbReference>
<accession>A0A495ETV2</accession>
<evidence type="ECO:0000313" key="5">
    <source>
        <dbReference type="EMBL" id="RKR19999.1"/>
    </source>
</evidence>
<keyword evidence="1" id="KW-0805">Transcription regulation</keyword>
<sequence>MRHGSNPTIRDVAEVAGVSLTTVSYVLSGRSGGTTRISQATQDRVHAAVRELGYVANRAAQGMRRGRTELVAVAVTDLEQPRERALATLLAGILPEHGYQVVILLGGSWRQFMLSGGADGVIRTGAAETDNDAATTAELAGRGVAQVLIADDAGDGSLAGRGGYDVLSAGSDSPEVLAGRAVAVLLGRLRS</sequence>
<feature type="domain" description="HTH lacI-type" evidence="4">
    <location>
        <begin position="7"/>
        <end position="65"/>
    </location>
</feature>
<evidence type="ECO:0000259" key="4">
    <source>
        <dbReference type="PROSITE" id="PS50932"/>
    </source>
</evidence>
<reference evidence="5 6" key="1">
    <citation type="submission" date="2018-10" db="EMBL/GenBank/DDBJ databases">
        <title>Genomic Encyclopedia of Type Strains, Phase IV (KMG-IV): sequencing the most valuable type-strain genomes for metagenomic binning, comparative biology and taxonomic classification.</title>
        <authorList>
            <person name="Goeker M."/>
        </authorList>
    </citation>
    <scope>NUCLEOTIDE SEQUENCE [LARGE SCALE GENOMIC DNA]</scope>
    <source>
        <strain evidence="5 6">DSM 25586</strain>
    </source>
</reference>
<name>A0A495ETV2_9MICC</name>
<dbReference type="GO" id="GO:0000976">
    <property type="term" value="F:transcription cis-regulatory region binding"/>
    <property type="evidence" value="ECO:0007669"/>
    <property type="project" value="TreeGrafter"/>
</dbReference>
<dbReference type="SMART" id="SM00354">
    <property type="entry name" value="HTH_LACI"/>
    <property type="match status" value="1"/>
</dbReference>
<dbReference type="PANTHER" id="PTHR30146:SF109">
    <property type="entry name" value="HTH-TYPE TRANSCRIPTIONAL REGULATOR GALS"/>
    <property type="match status" value="1"/>
</dbReference>
<dbReference type="AlphaFoldDB" id="A0A495ETV2"/>
<keyword evidence="2" id="KW-0238">DNA-binding</keyword>
<dbReference type="InterPro" id="IPR000843">
    <property type="entry name" value="HTH_LacI"/>
</dbReference>
<organism evidence="5 6">
    <name type="scientific">Arthrobacter oryzae</name>
    <dbReference type="NCBI Taxonomy" id="409290"/>
    <lineage>
        <taxon>Bacteria</taxon>
        <taxon>Bacillati</taxon>
        <taxon>Actinomycetota</taxon>
        <taxon>Actinomycetes</taxon>
        <taxon>Micrococcales</taxon>
        <taxon>Micrococcaceae</taxon>
        <taxon>Arthrobacter</taxon>
    </lineage>
</organism>
<dbReference type="Gene3D" id="1.10.260.40">
    <property type="entry name" value="lambda repressor-like DNA-binding domains"/>
    <property type="match status" value="1"/>
</dbReference>
<gene>
    <name evidence="5" type="ORF">C8D78_1811</name>
</gene>
<evidence type="ECO:0000313" key="6">
    <source>
        <dbReference type="Proteomes" id="UP000276055"/>
    </source>
</evidence>
<comment type="caution">
    <text evidence="5">The sequence shown here is derived from an EMBL/GenBank/DDBJ whole genome shotgun (WGS) entry which is preliminary data.</text>
</comment>
<dbReference type="PANTHER" id="PTHR30146">
    <property type="entry name" value="LACI-RELATED TRANSCRIPTIONAL REPRESSOR"/>
    <property type="match status" value="1"/>
</dbReference>
<dbReference type="Proteomes" id="UP000276055">
    <property type="component" value="Unassembled WGS sequence"/>
</dbReference>
<proteinExistence type="predicted"/>
<dbReference type="Pfam" id="PF00356">
    <property type="entry name" value="LacI"/>
    <property type="match status" value="1"/>
</dbReference>
<dbReference type="OrthoDB" id="4013327at2"/>
<dbReference type="SUPFAM" id="SSF47413">
    <property type="entry name" value="lambda repressor-like DNA-binding domains"/>
    <property type="match status" value="1"/>
</dbReference>
<dbReference type="PROSITE" id="PS50932">
    <property type="entry name" value="HTH_LACI_2"/>
    <property type="match status" value="1"/>
</dbReference>
<keyword evidence="3" id="KW-0804">Transcription</keyword>
<evidence type="ECO:0000256" key="2">
    <source>
        <dbReference type="ARBA" id="ARBA00023125"/>
    </source>
</evidence>
<evidence type="ECO:0000256" key="1">
    <source>
        <dbReference type="ARBA" id="ARBA00023015"/>
    </source>
</evidence>
<evidence type="ECO:0000256" key="3">
    <source>
        <dbReference type="ARBA" id="ARBA00023163"/>
    </source>
</evidence>
<dbReference type="Gene3D" id="3.40.50.2300">
    <property type="match status" value="1"/>
</dbReference>
<dbReference type="EMBL" id="RBIR01000003">
    <property type="protein sequence ID" value="RKR19999.1"/>
    <property type="molecule type" value="Genomic_DNA"/>
</dbReference>
<protein>
    <submittedName>
        <fullName evidence="5">Regulatory LacI family protein</fullName>
    </submittedName>
</protein>
<dbReference type="GO" id="GO:0003700">
    <property type="term" value="F:DNA-binding transcription factor activity"/>
    <property type="evidence" value="ECO:0007669"/>
    <property type="project" value="TreeGrafter"/>
</dbReference>
<dbReference type="PROSITE" id="PS00356">
    <property type="entry name" value="HTH_LACI_1"/>
    <property type="match status" value="1"/>
</dbReference>